<feature type="transmembrane region" description="Helical" evidence="2">
    <location>
        <begin position="181"/>
        <end position="202"/>
    </location>
</feature>
<dbReference type="Proteomes" id="UP000307440">
    <property type="component" value="Unassembled WGS sequence"/>
</dbReference>
<evidence type="ECO:0000256" key="2">
    <source>
        <dbReference type="SAM" id="Phobius"/>
    </source>
</evidence>
<keyword evidence="2" id="KW-0812">Transmembrane</keyword>
<keyword evidence="4" id="KW-1185">Reference proteome</keyword>
<dbReference type="AlphaFoldDB" id="A0A5C3KN83"/>
<evidence type="ECO:0000313" key="4">
    <source>
        <dbReference type="Proteomes" id="UP000307440"/>
    </source>
</evidence>
<reference evidence="3 4" key="1">
    <citation type="journal article" date="2019" name="Nat. Ecol. Evol.">
        <title>Megaphylogeny resolves global patterns of mushroom evolution.</title>
        <authorList>
            <person name="Varga T."/>
            <person name="Krizsan K."/>
            <person name="Foldi C."/>
            <person name="Dima B."/>
            <person name="Sanchez-Garcia M."/>
            <person name="Sanchez-Ramirez S."/>
            <person name="Szollosi G.J."/>
            <person name="Szarkandi J.G."/>
            <person name="Papp V."/>
            <person name="Albert L."/>
            <person name="Andreopoulos W."/>
            <person name="Angelini C."/>
            <person name="Antonin V."/>
            <person name="Barry K.W."/>
            <person name="Bougher N.L."/>
            <person name="Buchanan P."/>
            <person name="Buyck B."/>
            <person name="Bense V."/>
            <person name="Catcheside P."/>
            <person name="Chovatia M."/>
            <person name="Cooper J."/>
            <person name="Damon W."/>
            <person name="Desjardin D."/>
            <person name="Finy P."/>
            <person name="Geml J."/>
            <person name="Haridas S."/>
            <person name="Hughes K."/>
            <person name="Justo A."/>
            <person name="Karasinski D."/>
            <person name="Kautmanova I."/>
            <person name="Kiss B."/>
            <person name="Kocsube S."/>
            <person name="Kotiranta H."/>
            <person name="LaButti K.M."/>
            <person name="Lechner B.E."/>
            <person name="Liimatainen K."/>
            <person name="Lipzen A."/>
            <person name="Lukacs Z."/>
            <person name="Mihaltcheva S."/>
            <person name="Morgado L.N."/>
            <person name="Niskanen T."/>
            <person name="Noordeloos M.E."/>
            <person name="Ohm R.A."/>
            <person name="Ortiz-Santana B."/>
            <person name="Ovrebo C."/>
            <person name="Racz N."/>
            <person name="Riley R."/>
            <person name="Savchenko A."/>
            <person name="Shiryaev A."/>
            <person name="Soop K."/>
            <person name="Spirin V."/>
            <person name="Szebenyi C."/>
            <person name="Tomsovsky M."/>
            <person name="Tulloss R.E."/>
            <person name="Uehling J."/>
            <person name="Grigoriev I.V."/>
            <person name="Vagvolgyi C."/>
            <person name="Papp T."/>
            <person name="Martin F.M."/>
            <person name="Miettinen O."/>
            <person name="Hibbett D.S."/>
            <person name="Nagy L.G."/>
        </authorList>
    </citation>
    <scope>NUCLEOTIDE SEQUENCE [LARGE SCALE GENOMIC DNA]</scope>
    <source>
        <strain evidence="3 4">CBS 121175</strain>
    </source>
</reference>
<dbReference type="EMBL" id="ML210254">
    <property type="protein sequence ID" value="TFK21949.1"/>
    <property type="molecule type" value="Genomic_DNA"/>
</dbReference>
<feature type="transmembrane region" description="Helical" evidence="2">
    <location>
        <begin position="209"/>
        <end position="230"/>
    </location>
</feature>
<proteinExistence type="predicted"/>
<organism evidence="3 4">
    <name type="scientific">Coprinopsis marcescibilis</name>
    <name type="common">Agaric fungus</name>
    <name type="synonym">Psathyrella marcescibilis</name>
    <dbReference type="NCBI Taxonomy" id="230819"/>
    <lineage>
        <taxon>Eukaryota</taxon>
        <taxon>Fungi</taxon>
        <taxon>Dikarya</taxon>
        <taxon>Basidiomycota</taxon>
        <taxon>Agaricomycotina</taxon>
        <taxon>Agaricomycetes</taxon>
        <taxon>Agaricomycetidae</taxon>
        <taxon>Agaricales</taxon>
        <taxon>Agaricineae</taxon>
        <taxon>Psathyrellaceae</taxon>
        <taxon>Coprinopsis</taxon>
    </lineage>
</organism>
<protein>
    <submittedName>
        <fullName evidence="3">Uncharacterized protein</fullName>
    </submittedName>
</protein>
<keyword evidence="2" id="KW-0472">Membrane</keyword>
<sequence>MTSTTHICCDHVGAFAIFHDLYYDSDSACTIPRTRQTSLLIYPHLYALQRPQHNLYQFMRSTNCMQAGNSLCLAPSTALPRPPTTPIPSYAQYAQYAHPALTHILHAYASIHVFQPRFIDMYPLFALTLSRLCGCASFSFMDFFPSSLSSFVSLCHVCLLPFHPLSPFLLVYSSVSLCSSLSLSVCSMHIVSFSICNSTLFLSSVSDDLFCCVYILGFYLLCPFLCYFTPVPYASPSLRTTPLHRRPTSTRPCCPPHREAKG</sequence>
<evidence type="ECO:0000256" key="1">
    <source>
        <dbReference type="SAM" id="MobiDB-lite"/>
    </source>
</evidence>
<keyword evidence="2" id="KW-1133">Transmembrane helix</keyword>
<name>A0A5C3KN83_COPMA</name>
<accession>A0A5C3KN83</accession>
<feature type="region of interest" description="Disordered" evidence="1">
    <location>
        <begin position="242"/>
        <end position="262"/>
    </location>
</feature>
<gene>
    <name evidence="3" type="ORF">FA15DRAFT_57574</name>
</gene>
<feature type="transmembrane region" description="Helical" evidence="2">
    <location>
        <begin position="151"/>
        <end position="175"/>
    </location>
</feature>
<evidence type="ECO:0000313" key="3">
    <source>
        <dbReference type="EMBL" id="TFK21949.1"/>
    </source>
</evidence>